<evidence type="ECO:0000313" key="2">
    <source>
        <dbReference type="Proteomes" id="UP000245910"/>
    </source>
</evidence>
<keyword evidence="2" id="KW-1185">Reference proteome</keyword>
<dbReference type="Proteomes" id="UP000245910">
    <property type="component" value="Chromosome III"/>
</dbReference>
<evidence type="ECO:0000313" key="1">
    <source>
        <dbReference type="EMBL" id="CEI69028.1"/>
    </source>
</evidence>
<organism evidence="1 2">
    <name type="scientific">Fusarium venenatum</name>
    <dbReference type="NCBI Taxonomy" id="56646"/>
    <lineage>
        <taxon>Eukaryota</taxon>
        <taxon>Fungi</taxon>
        <taxon>Dikarya</taxon>
        <taxon>Ascomycota</taxon>
        <taxon>Pezizomycotina</taxon>
        <taxon>Sordariomycetes</taxon>
        <taxon>Hypocreomycetidae</taxon>
        <taxon>Hypocreales</taxon>
        <taxon>Nectriaceae</taxon>
        <taxon>Fusarium</taxon>
    </lineage>
</organism>
<sequence>MTYQTAQYAQMELTAAFLYEDLLVSQLNAHSRHIYIDIQLKKDVPYTSNMSASRSKPNWARIALAGNLWLAVLLSGAKIMDY</sequence>
<dbReference type="EMBL" id="LN649231">
    <property type="protein sequence ID" value="CEI69028.1"/>
    <property type="molecule type" value="Genomic_DNA"/>
</dbReference>
<accession>A0A2L2TG08</accession>
<dbReference type="AlphaFoldDB" id="A0A2L2TG08"/>
<protein>
    <submittedName>
        <fullName evidence="1">Uncharacterized protein</fullName>
    </submittedName>
</protein>
<name>A0A2L2TG08_9HYPO</name>
<proteinExistence type="predicted"/>
<reference evidence="2" key="1">
    <citation type="submission" date="2014-10" db="EMBL/GenBank/DDBJ databases">
        <authorList>
            <person name="King R."/>
        </authorList>
    </citation>
    <scope>NUCLEOTIDE SEQUENCE [LARGE SCALE GENOMIC DNA]</scope>
    <source>
        <strain evidence="2">A3/5</strain>
    </source>
</reference>